<dbReference type="Proteomes" id="UP000436088">
    <property type="component" value="Unassembled WGS sequence"/>
</dbReference>
<dbReference type="InterPro" id="IPR036282">
    <property type="entry name" value="Glutathione-S-Trfase_C_sf"/>
</dbReference>
<name>A0A6A3B7Y7_HIBSY</name>
<dbReference type="Gene3D" id="1.20.1050.10">
    <property type="match status" value="1"/>
</dbReference>
<protein>
    <recommendedName>
        <fullName evidence="3">Glutathione S-transferase</fullName>
    </recommendedName>
</protein>
<comment type="caution">
    <text evidence="1">The sequence shown here is derived from an EMBL/GenBank/DDBJ whole genome shotgun (WGS) entry which is preliminary data.</text>
</comment>
<dbReference type="AlphaFoldDB" id="A0A6A3B7Y7"/>
<dbReference type="SUPFAM" id="SSF47616">
    <property type="entry name" value="GST C-terminal domain-like"/>
    <property type="match status" value="1"/>
</dbReference>
<reference evidence="1" key="1">
    <citation type="submission" date="2019-09" db="EMBL/GenBank/DDBJ databases">
        <title>Draft genome information of white flower Hibiscus syriacus.</title>
        <authorList>
            <person name="Kim Y.-M."/>
        </authorList>
    </citation>
    <scope>NUCLEOTIDE SEQUENCE [LARGE SCALE GENOMIC DNA]</scope>
    <source>
        <strain evidence="1">YM2019G1</strain>
    </source>
</reference>
<gene>
    <name evidence="1" type="ORF">F3Y22_tig00110257pilonHSYRG00186</name>
</gene>
<evidence type="ECO:0000313" key="2">
    <source>
        <dbReference type="Proteomes" id="UP000436088"/>
    </source>
</evidence>
<evidence type="ECO:0000313" key="1">
    <source>
        <dbReference type="EMBL" id="KAE8712453.1"/>
    </source>
</evidence>
<proteinExistence type="predicted"/>
<sequence length="68" mass="7982">MVIHMLAPMGEVVGVKFIEANSFPRLHAWVQNFSEQPVIKHNLPDYDRVVEFLKIRRQSYATLSHRHP</sequence>
<accession>A0A6A3B7Y7</accession>
<organism evidence="1 2">
    <name type="scientific">Hibiscus syriacus</name>
    <name type="common">Rose of Sharon</name>
    <dbReference type="NCBI Taxonomy" id="106335"/>
    <lineage>
        <taxon>Eukaryota</taxon>
        <taxon>Viridiplantae</taxon>
        <taxon>Streptophyta</taxon>
        <taxon>Embryophyta</taxon>
        <taxon>Tracheophyta</taxon>
        <taxon>Spermatophyta</taxon>
        <taxon>Magnoliopsida</taxon>
        <taxon>eudicotyledons</taxon>
        <taxon>Gunneridae</taxon>
        <taxon>Pentapetalae</taxon>
        <taxon>rosids</taxon>
        <taxon>malvids</taxon>
        <taxon>Malvales</taxon>
        <taxon>Malvaceae</taxon>
        <taxon>Malvoideae</taxon>
        <taxon>Hibiscus</taxon>
    </lineage>
</organism>
<evidence type="ECO:0008006" key="3">
    <source>
        <dbReference type="Google" id="ProtNLM"/>
    </source>
</evidence>
<keyword evidence="2" id="KW-1185">Reference proteome</keyword>
<dbReference type="EMBL" id="VEPZ02000897">
    <property type="protein sequence ID" value="KAE8712453.1"/>
    <property type="molecule type" value="Genomic_DNA"/>
</dbReference>